<feature type="region of interest" description="Disordered" evidence="9">
    <location>
        <begin position="1"/>
        <end position="20"/>
    </location>
</feature>
<dbReference type="InterPro" id="IPR001841">
    <property type="entry name" value="Znf_RING"/>
</dbReference>
<dbReference type="Gene3D" id="3.30.40.10">
    <property type="entry name" value="Zinc/RING finger domain, C3HC4 (zinc finger)"/>
    <property type="match status" value="1"/>
</dbReference>
<evidence type="ECO:0000259" key="10">
    <source>
        <dbReference type="PROSITE" id="PS50089"/>
    </source>
</evidence>
<keyword evidence="8" id="KW-0508">mRNA splicing</keyword>
<dbReference type="Gene3D" id="4.10.1000.10">
    <property type="entry name" value="Zinc finger, CCCH-type"/>
    <property type="match status" value="1"/>
</dbReference>
<dbReference type="SMART" id="SM00356">
    <property type="entry name" value="ZnF_C3H1"/>
    <property type="match status" value="1"/>
</dbReference>
<dbReference type="Pfam" id="PF13920">
    <property type="entry name" value="zf-C3HC4_3"/>
    <property type="match status" value="1"/>
</dbReference>
<dbReference type="PROSITE" id="PS50103">
    <property type="entry name" value="ZF_C3H1"/>
    <property type="match status" value="1"/>
</dbReference>
<evidence type="ECO:0000256" key="7">
    <source>
        <dbReference type="PROSITE-ProRule" id="PRU00723"/>
    </source>
</evidence>
<organism evidence="12 13">
    <name type="scientific">Lachancea dasiensis</name>
    <dbReference type="NCBI Taxonomy" id="1072105"/>
    <lineage>
        <taxon>Eukaryota</taxon>
        <taxon>Fungi</taxon>
        <taxon>Dikarya</taxon>
        <taxon>Ascomycota</taxon>
        <taxon>Saccharomycotina</taxon>
        <taxon>Saccharomycetes</taxon>
        <taxon>Saccharomycetales</taxon>
        <taxon>Saccharomycetaceae</taxon>
        <taxon>Lachancea</taxon>
    </lineage>
</organism>
<dbReference type="PANTHER" id="PTHR12930:SF0">
    <property type="entry name" value="RING FINGER PROTEIN 113B"/>
    <property type="match status" value="1"/>
</dbReference>
<dbReference type="PROSITE" id="PS50089">
    <property type="entry name" value="ZF_RING_2"/>
    <property type="match status" value="1"/>
</dbReference>
<dbReference type="GO" id="GO:0000349">
    <property type="term" value="P:generation of catalytic spliceosome for first transesterification step"/>
    <property type="evidence" value="ECO:0007669"/>
    <property type="project" value="EnsemblFungi"/>
</dbReference>
<dbReference type="GO" id="GO:0034247">
    <property type="term" value="P:snoRNA splicing"/>
    <property type="evidence" value="ECO:0007669"/>
    <property type="project" value="EnsemblFungi"/>
</dbReference>
<proteinExistence type="inferred from homology"/>
<dbReference type="SMART" id="SM00184">
    <property type="entry name" value="RING"/>
    <property type="match status" value="1"/>
</dbReference>
<feature type="region of interest" description="Disordered" evidence="9">
    <location>
        <begin position="31"/>
        <end position="78"/>
    </location>
</feature>
<evidence type="ECO:0000256" key="5">
    <source>
        <dbReference type="ARBA" id="ARBA00022771"/>
    </source>
</evidence>
<gene>
    <name evidence="12" type="ORF">LADA_0C04676G</name>
</gene>
<keyword evidence="13" id="KW-1185">Reference proteome</keyword>
<feature type="domain" description="RING-type" evidence="10">
    <location>
        <begin position="179"/>
        <end position="217"/>
    </location>
</feature>
<protein>
    <recommendedName>
        <fullName evidence="3 8">Pre-mRNA-splicing factor CWC24</fullName>
    </recommendedName>
</protein>
<evidence type="ECO:0000313" key="13">
    <source>
        <dbReference type="Proteomes" id="UP000190274"/>
    </source>
</evidence>
<evidence type="ECO:0000256" key="3">
    <source>
        <dbReference type="ARBA" id="ARBA00020647"/>
    </source>
</evidence>
<dbReference type="Proteomes" id="UP000190274">
    <property type="component" value="Chromosome C"/>
</dbReference>
<dbReference type="GO" id="GO:0003677">
    <property type="term" value="F:DNA binding"/>
    <property type="evidence" value="ECO:0007669"/>
    <property type="project" value="UniProtKB-UniRule"/>
</dbReference>
<dbReference type="InterPro" id="IPR039971">
    <property type="entry name" value="CWC24-like"/>
</dbReference>
<reference evidence="13" key="1">
    <citation type="submission" date="2016-03" db="EMBL/GenBank/DDBJ databases">
        <authorList>
            <person name="Devillers H."/>
        </authorList>
    </citation>
    <scope>NUCLEOTIDE SEQUENCE [LARGE SCALE GENOMIC DNA]</scope>
</reference>
<accession>A0A1G4IZ50</accession>
<dbReference type="SUPFAM" id="SSF90229">
    <property type="entry name" value="CCCH zinc finger"/>
    <property type="match status" value="1"/>
</dbReference>
<feature type="compositionally biased region" description="Polar residues" evidence="9">
    <location>
        <begin position="11"/>
        <end position="20"/>
    </location>
</feature>
<keyword evidence="8" id="KW-0539">Nucleus</keyword>
<keyword evidence="8" id="KW-0507">mRNA processing</keyword>
<evidence type="ECO:0000256" key="2">
    <source>
        <dbReference type="ARBA" id="ARBA00009161"/>
    </source>
</evidence>
<comment type="function">
    <text evidence="1 8">Involved in pre-mRNA splicing.</text>
</comment>
<dbReference type="CDD" id="cd16539">
    <property type="entry name" value="RING-HC_RNF113A_B"/>
    <property type="match status" value="1"/>
</dbReference>
<evidence type="ECO:0000256" key="4">
    <source>
        <dbReference type="ARBA" id="ARBA00022723"/>
    </source>
</evidence>
<keyword evidence="6 7" id="KW-0862">Zinc</keyword>
<keyword evidence="8" id="KW-0747">Spliceosome</keyword>
<feature type="compositionally biased region" description="Basic and acidic residues" evidence="9">
    <location>
        <begin position="54"/>
        <end position="65"/>
    </location>
</feature>
<comment type="subunit">
    <text evidence="8">Associated with the spliceosome.</text>
</comment>
<name>A0A1G4IZ50_9SACH</name>
<comment type="subcellular location">
    <subcellularLocation>
        <location evidence="8">Nucleus</location>
    </subcellularLocation>
</comment>
<dbReference type="AlphaFoldDB" id="A0A1G4IZ50"/>
<keyword evidence="8" id="KW-0238">DNA-binding</keyword>
<dbReference type="STRING" id="1266660.A0A1G4IZ50"/>
<keyword evidence="4 7" id="KW-0479">Metal-binding</keyword>
<dbReference type="SUPFAM" id="SSF57850">
    <property type="entry name" value="RING/U-box"/>
    <property type="match status" value="1"/>
</dbReference>
<feature type="compositionally biased region" description="Polar residues" evidence="9">
    <location>
        <begin position="68"/>
        <end position="78"/>
    </location>
</feature>
<evidence type="ECO:0000256" key="6">
    <source>
        <dbReference type="ARBA" id="ARBA00022833"/>
    </source>
</evidence>
<dbReference type="Pfam" id="PF00642">
    <property type="entry name" value="zf-CCCH"/>
    <property type="match status" value="1"/>
</dbReference>
<feature type="domain" description="C3H1-type" evidence="11">
    <location>
        <begin position="120"/>
        <end position="148"/>
    </location>
</feature>
<evidence type="ECO:0000256" key="9">
    <source>
        <dbReference type="SAM" id="MobiDB-lite"/>
    </source>
</evidence>
<sequence length="239" mass="26836">MFKKRRIKGGTTASKRQKIVQTKSEVLQLPSLEKYGLNGNKSDSAVDETSLEPSLDHNSDDEKGFSGDTDTNTKSTLGHNSDLAAIGVELLDDKPATSISNDLNPTKNSHSDMKTTLYMDYQPDVCKDFKQTGFCGYGDSCKFLHIRDDFKTGWKLNQEWKVDLSREDIKQLEDVPFKCLICKQDYKFPVVTNCGHYFCSACFMNRAKKTTKCYVCSEDTHGVARSAKNLASILKKQPT</sequence>
<evidence type="ECO:0000256" key="1">
    <source>
        <dbReference type="ARBA" id="ARBA00003777"/>
    </source>
</evidence>
<evidence type="ECO:0000313" key="12">
    <source>
        <dbReference type="EMBL" id="SCU82356.1"/>
    </source>
</evidence>
<dbReference type="InterPro" id="IPR036855">
    <property type="entry name" value="Znf_CCCH_sf"/>
</dbReference>
<dbReference type="GO" id="GO:0000974">
    <property type="term" value="C:Prp19 complex"/>
    <property type="evidence" value="ECO:0007669"/>
    <property type="project" value="EnsemblFungi"/>
</dbReference>
<dbReference type="EMBL" id="LT598459">
    <property type="protein sequence ID" value="SCU82356.1"/>
    <property type="molecule type" value="Genomic_DNA"/>
</dbReference>
<dbReference type="PANTHER" id="PTHR12930">
    <property type="entry name" value="ZINC FINGER PROTEIN 183"/>
    <property type="match status" value="1"/>
</dbReference>
<dbReference type="InterPro" id="IPR013083">
    <property type="entry name" value="Znf_RING/FYVE/PHD"/>
</dbReference>
<dbReference type="OrthoDB" id="25761at2759"/>
<dbReference type="InterPro" id="IPR000571">
    <property type="entry name" value="Znf_CCCH"/>
</dbReference>
<dbReference type="GO" id="GO:0008270">
    <property type="term" value="F:zinc ion binding"/>
    <property type="evidence" value="ECO:0007669"/>
    <property type="project" value="UniProtKB-KW"/>
</dbReference>
<keyword evidence="5 7" id="KW-0863">Zinc-finger</keyword>
<dbReference type="GO" id="GO:0005684">
    <property type="term" value="C:U2-type spliceosomal complex"/>
    <property type="evidence" value="ECO:0007669"/>
    <property type="project" value="EnsemblFungi"/>
</dbReference>
<comment type="similarity">
    <text evidence="2 8">Belongs to the CWC24 family.</text>
</comment>
<evidence type="ECO:0000256" key="8">
    <source>
        <dbReference type="RuleBase" id="RU367110"/>
    </source>
</evidence>
<evidence type="ECO:0000259" key="11">
    <source>
        <dbReference type="PROSITE" id="PS50103"/>
    </source>
</evidence>
<feature type="zinc finger region" description="C3H1-type" evidence="7">
    <location>
        <begin position="120"/>
        <end position="148"/>
    </location>
</feature>